<name>A0A9P8CSL1_9HYPO</name>
<evidence type="ECO:0000313" key="2">
    <source>
        <dbReference type="EMBL" id="KAG9257938.1"/>
    </source>
</evidence>
<dbReference type="EMBL" id="MU251244">
    <property type="protein sequence ID" value="KAG9257938.1"/>
    <property type="molecule type" value="Genomic_DNA"/>
</dbReference>
<comment type="caution">
    <text evidence="2">The sequence shown here is derived from an EMBL/GenBank/DDBJ whole genome shotgun (WGS) entry which is preliminary data.</text>
</comment>
<feature type="compositionally biased region" description="Basic residues" evidence="1">
    <location>
        <begin position="145"/>
        <end position="162"/>
    </location>
</feature>
<reference evidence="2" key="1">
    <citation type="journal article" date="2021" name="IMA Fungus">
        <title>Genomic characterization of three marine fungi, including Emericellopsis atlantica sp. nov. with signatures of a generalist lifestyle and marine biomass degradation.</title>
        <authorList>
            <person name="Hagestad O.C."/>
            <person name="Hou L."/>
            <person name="Andersen J.H."/>
            <person name="Hansen E.H."/>
            <person name="Altermark B."/>
            <person name="Li C."/>
            <person name="Kuhnert E."/>
            <person name="Cox R.J."/>
            <person name="Crous P.W."/>
            <person name="Spatafora J.W."/>
            <person name="Lail K."/>
            <person name="Amirebrahimi M."/>
            <person name="Lipzen A."/>
            <person name="Pangilinan J."/>
            <person name="Andreopoulos W."/>
            <person name="Hayes R.D."/>
            <person name="Ng V."/>
            <person name="Grigoriev I.V."/>
            <person name="Jackson S.A."/>
            <person name="Sutton T.D.S."/>
            <person name="Dobson A.D.W."/>
            <person name="Rama T."/>
        </authorList>
    </citation>
    <scope>NUCLEOTIDE SEQUENCE</scope>
    <source>
        <strain evidence="2">TS7</strain>
    </source>
</reference>
<feature type="compositionally biased region" description="Polar residues" evidence="1">
    <location>
        <begin position="98"/>
        <end position="110"/>
    </location>
</feature>
<sequence length="326" mass="35006">MAFSRPLFTITRPQTGRVVPLIPADLLPEGIIVGGYPRSLTPQEMIGTVDLGVVDSWDGGAQPNLQLCIMPEDPSDGHKMHPLSRADSLGKDIRDLLNDSSGRSCASDQNPHAPDEGCSTQGLVAELEADAHLDQTKSGTASSTSKRRKSRRKPIHKGRRARMASVAKRETSAGEQVLQATPSATPTGEVHEYKACDIPPPPNQQTSSALGLEDHSHRRHMVQASEVEGLPFEHNGNEPDARITTAVGGDRIEEAREGSTGNPRFLRSQSSAESKTSEMKPAPTPTIQAQDENRAPLAQEEPGEKDTAAAPATSSSIQEEELLIEL</sequence>
<dbReference type="OrthoDB" id="411372at2759"/>
<dbReference type="Proteomes" id="UP000887229">
    <property type="component" value="Unassembled WGS sequence"/>
</dbReference>
<feature type="region of interest" description="Disordered" evidence="1">
    <location>
        <begin position="230"/>
        <end position="326"/>
    </location>
</feature>
<dbReference type="RefSeq" id="XP_046121862.1">
    <property type="nucleotide sequence ID" value="XM_046258947.1"/>
</dbReference>
<keyword evidence="3" id="KW-1185">Reference proteome</keyword>
<protein>
    <submittedName>
        <fullName evidence="2">Uncharacterized protein</fullName>
    </submittedName>
</protein>
<dbReference type="GeneID" id="70289850"/>
<organism evidence="2 3">
    <name type="scientific">Emericellopsis atlantica</name>
    <dbReference type="NCBI Taxonomy" id="2614577"/>
    <lineage>
        <taxon>Eukaryota</taxon>
        <taxon>Fungi</taxon>
        <taxon>Dikarya</taxon>
        <taxon>Ascomycota</taxon>
        <taxon>Pezizomycotina</taxon>
        <taxon>Sordariomycetes</taxon>
        <taxon>Hypocreomycetidae</taxon>
        <taxon>Hypocreales</taxon>
        <taxon>Bionectriaceae</taxon>
        <taxon>Emericellopsis</taxon>
    </lineage>
</organism>
<accession>A0A9P8CSL1</accession>
<dbReference type="AlphaFoldDB" id="A0A9P8CSL1"/>
<feature type="region of interest" description="Disordered" evidence="1">
    <location>
        <begin position="94"/>
        <end position="188"/>
    </location>
</feature>
<evidence type="ECO:0000256" key="1">
    <source>
        <dbReference type="SAM" id="MobiDB-lite"/>
    </source>
</evidence>
<gene>
    <name evidence="2" type="ORF">F5Z01DRAFT_310359</name>
</gene>
<feature type="compositionally biased region" description="Polar residues" evidence="1">
    <location>
        <begin position="259"/>
        <end position="274"/>
    </location>
</feature>
<evidence type="ECO:0000313" key="3">
    <source>
        <dbReference type="Proteomes" id="UP000887229"/>
    </source>
</evidence>
<proteinExistence type="predicted"/>